<reference evidence="3 4" key="1">
    <citation type="submission" date="2019-01" db="EMBL/GenBank/DDBJ databases">
        <authorList>
            <person name="Ferrante I. M."/>
        </authorList>
    </citation>
    <scope>NUCLEOTIDE SEQUENCE [LARGE SCALE GENOMIC DNA]</scope>
    <source>
        <strain evidence="3 4">B856</strain>
    </source>
</reference>
<name>A0A448ZAF9_9STRA</name>
<feature type="compositionally biased region" description="Basic and acidic residues" evidence="1">
    <location>
        <begin position="89"/>
        <end position="101"/>
    </location>
</feature>
<evidence type="ECO:0000259" key="2">
    <source>
        <dbReference type="Pfam" id="PF00134"/>
    </source>
</evidence>
<dbReference type="PANTHER" id="PTHR14248">
    <property type="entry name" value="CYCLIN Y, ISOFORM A"/>
    <property type="match status" value="1"/>
</dbReference>
<evidence type="ECO:0000313" key="3">
    <source>
        <dbReference type="EMBL" id="VEU38996.1"/>
    </source>
</evidence>
<protein>
    <recommendedName>
        <fullName evidence="2">Cyclin N-terminal domain-containing protein</fullName>
    </recommendedName>
</protein>
<feature type="region of interest" description="Disordered" evidence="1">
    <location>
        <begin position="54"/>
        <end position="122"/>
    </location>
</feature>
<proteinExistence type="predicted"/>
<evidence type="ECO:0000313" key="4">
    <source>
        <dbReference type="Proteomes" id="UP000291116"/>
    </source>
</evidence>
<organism evidence="3 4">
    <name type="scientific">Pseudo-nitzschia multistriata</name>
    <dbReference type="NCBI Taxonomy" id="183589"/>
    <lineage>
        <taxon>Eukaryota</taxon>
        <taxon>Sar</taxon>
        <taxon>Stramenopiles</taxon>
        <taxon>Ochrophyta</taxon>
        <taxon>Bacillariophyta</taxon>
        <taxon>Bacillariophyceae</taxon>
        <taxon>Bacillariophycidae</taxon>
        <taxon>Bacillariales</taxon>
        <taxon>Bacillariaceae</taxon>
        <taxon>Pseudo-nitzschia</taxon>
    </lineage>
</organism>
<dbReference type="CDD" id="cd20540">
    <property type="entry name" value="CYCLIN_CCNY_like"/>
    <property type="match status" value="1"/>
</dbReference>
<dbReference type="Proteomes" id="UP000291116">
    <property type="component" value="Unassembled WGS sequence"/>
</dbReference>
<dbReference type="Gene3D" id="1.10.472.10">
    <property type="entry name" value="Cyclin-like"/>
    <property type="match status" value="1"/>
</dbReference>
<evidence type="ECO:0000256" key="1">
    <source>
        <dbReference type="SAM" id="MobiDB-lite"/>
    </source>
</evidence>
<dbReference type="AlphaFoldDB" id="A0A448ZAF9"/>
<dbReference type="InterPro" id="IPR006671">
    <property type="entry name" value="Cyclin_N"/>
</dbReference>
<keyword evidence="4" id="KW-1185">Reference proteome</keyword>
<accession>A0A448ZAF9</accession>
<gene>
    <name evidence="3" type="ORF">PSNMU_V1.4_AUG-EV-PASAV3_0058320</name>
</gene>
<feature type="compositionally biased region" description="Polar residues" evidence="1">
    <location>
        <begin position="55"/>
        <end position="81"/>
    </location>
</feature>
<dbReference type="OrthoDB" id="10250320at2759"/>
<dbReference type="EMBL" id="CAACVS010000198">
    <property type="protein sequence ID" value="VEU38996.1"/>
    <property type="molecule type" value="Genomic_DNA"/>
</dbReference>
<dbReference type="InterPro" id="IPR036915">
    <property type="entry name" value="Cyclin-like_sf"/>
</dbReference>
<dbReference type="SUPFAM" id="SSF47954">
    <property type="entry name" value="Cyclin-like"/>
    <property type="match status" value="1"/>
</dbReference>
<dbReference type="Pfam" id="PF00134">
    <property type="entry name" value="Cyclin_N"/>
    <property type="match status" value="1"/>
</dbReference>
<sequence length="441" mass="49587">MEKNILDSLSRGEVIPGIPIHKTKAEGPPKELLPKSHVRTISAMHGVLLEELGVNPNTTLKESGNETPKYQKATQRNSASMSGRPPLPEFRRSVQDVEKTSTQRNSVSSEKLSRQKMGEKITDETNQKPVCDLAGEKILDAPINDKLYELRHDQIDVSTRPLMGHTRRNTGGTIYLQNSMANPDVKATIKCVCGVYRAHIGQSKKHAHACRNNNAKSISKFGVFDDNFGSRKRRGSTQVPSLTEIVEFYEAFYERSQMEHDTIIFSLIYIERLIKSTNGTLAPSPGNWRSFLFSCMVLASKVWDDLSMWNNDFANVTAHTVGLTLFTLPRINELELALLKCLEFDVKVSASEYAKYYFLIRTMLLRSGLVKEDEKPLGKRKAFEKLEALTNPNLDRYPASESRDRRSKSMDGGIFDTISNKDLLSGDPVLNDSVCLEQLVN</sequence>
<feature type="domain" description="Cyclin N-terminal" evidence="2">
    <location>
        <begin position="246"/>
        <end position="346"/>
    </location>
</feature>
<feature type="compositionally biased region" description="Basic and acidic residues" evidence="1">
    <location>
        <begin position="111"/>
        <end position="122"/>
    </location>
</feature>